<feature type="compositionally biased region" description="Polar residues" evidence="8">
    <location>
        <begin position="343"/>
        <end position="358"/>
    </location>
</feature>
<protein>
    <submittedName>
        <fullName evidence="10">Zinc finger protein</fullName>
    </submittedName>
</protein>
<feature type="compositionally biased region" description="Low complexity" evidence="8">
    <location>
        <begin position="359"/>
        <end position="378"/>
    </location>
</feature>
<evidence type="ECO:0000256" key="4">
    <source>
        <dbReference type="ARBA" id="ARBA00022771"/>
    </source>
</evidence>
<evidence type="ECO:0000313" key="10">
    <source>
        <dbReference type="EMBL" id="KAH6608707.1"/>
    </source>
</evidence>
<dbReference type="AlphaFoldDB" id="A0A9P8TY33"/>
<feature type="domain" description="C2H2-type" evidence="9">
    <location>
        <begin position="588"/>
        <end position="615"/>
    </location>
</feature>
<evidence type="ECO:0000256" key="1">
    <source>
        <dbReference type="ARBA" id="ARBA00004123"/>
    </source>
</evidence>
<comment type="caution">
    <text evidence="10">The sequence shown here is derived from an EMBL/GenBank/DDBJ whole genome shotgun (WGS) entry which is preliminary data.</text>
</comment>
<evidence type="ECO:0000256" key="6">
    <source>
        <dbReference type="ARBA" id="ARBA00023242"/>
    </source>
</evidence>
<dbReference type="Gene3D" id="3.30.160.60">
    <property type="entry name" value="Classic Zinc Finger"/>
    <property type="match status" value="4"/>
</dbReference>
<dbReference type="FunFam" id="3.30.160.60:FF:000557">
    <property type="entry name" value="zinc finger and SCAN domain-containing protein 29"/>
    <property type="match status" value="1"/>
</dbReference>
<dbReference type="Proteomes" id="UP000827724">
    <property type="component" value="Unassembled WGS sequence"/>
</dbReference>
<dbReference type="PROSITE" id="PS00028">
    <property type="entry name" value="ZINC_FINGER_C2H2_1"/>
    <property type="match status" value="4"/>
</dbReference>
<feature type="region of interest" description="Disordered" evidence="8">
    <location>
        <begin position="608"/>
        <end position="630"/>
    </location>
</feature>
<feature type="domain" description="C2H2-type" evidence="9">
    <location>
        <begin position="530"/>
        <end position="559"/>
    </location>
</feature>
<gene>
    <name evidence="10" type="ORF">Trco_002053</name>
</gene>
<evidence type="ECO:0000256" key="3">
    <source>
        <dbReference type="ARBA" id="ARBA00022737"/>
    </source>
</evidence>
<dbReference type="Pfam" id="PF13912">
    <property type="entry name" value="zf-C2H2_6"/>
    <property type="match status" value="1"/>
</dbReference>
<keyword evidence="11" id="KW-1185">Reference proteome</keyword>
<dbReference type="InterPro" id="IPR036236">
    <property type="entry name" value="Znf_C2H2_sf"/>
</dbReference>
<comment type="subcellular location">
    <subcellularLocation>
        <location evidence="1">Nucleus</location>
    </subcellularLocation>
</comment>
<proteinExistence type="predicted"/>
<dbReference type="SMART" id="SM00355">
    <property type="entry name" value="ZnF_C2H2"/>
    <property type="match status" value="6"/>
</dbReference>
<evidence type="ECO:0000259" key="9">
    <source>
        <dbReference type="PROSITE" id="PS50157"/>
    </source>
</evidence>
<dbReference type="SUPFAM" id="SSF57667">
    <property type="entry name" value="beta-beta-alpha zinc fingers"/>
    <property type="match status" value="2"/>
</dbReference>
<dbReference type="Pfam" id="PF00096">
    <property type="entry name" value="zf-C2H2"/>
    <property type="match status" value="2"/>
</dbReference>
<dbReference type="PANTHER" id="PTHR24394:SF29">
    <property type="entry name" value="MYONEURIN"/>
    <property type="match status" value="1"/>
</dbReference>
<evidence type="ECO:0000256" key="7">
    <source>
        <dbReference type="PROSITE-ProRule" id="PRU00042"/>
    </source>
</evidence>
<dbReference type="OrthoDB" id="3437960at2759"/>
<dbReference type="FunFam" id="3.30.160.60:FF:002343">
    <property type="entry name" value="Zinc finger protein 33A"/>
    <property type="match status" value="1"/>
</dbReference>
<dbReference type="FunFam" id="3.30.160.60:FF:000446">
    <property type="entry name" value="Zinc finger protein"/>
    <property type="match status" value="1"/>
</dbReference>
<keyword evidence="4 7" id="KW-0863">Zinc-finger</keyword>
<organism evidence="10 11">
    <name type="scientific">Trichoderma cornu-damae</name>
    <dbReference type="NCBI Taxonomy" id="654480"/>
    <lineage>
        <taxon>Eukaryota</taxon>
        <taxon>Fungi</taxon>
        <taxon>Dikarya</taxon>
        <taxon>Ascomycota</taxon>
        <taxon>Pezizomycotina</taxon>
        <taxon>Sordariomycetes</taxon>
        <taxon>Hypocreomycetidae</taxon>
        <taxon>Hypocreales</taxon>
        <taxon>Hypocreaceae</taxon>
        <taxon>Trichoderma</taxon>
    </lineage>
</organism>
<feature type="region of interest" description="Disordered" evidence="8">
    <location>
        <begin position="343"/>
        <end position="392"/>
    </location>
</feature>
<evidence type="ECO:0000256" key="2">
    <source>
        <dbReference type="ARBA" id="ARBA00022723"/>
    </source>
</evidence>
<evidence type="ECO:0000256" key="8">
    <source>
        <dbReference type="SAM" id="MobiDB-lite"/>
    </source>
</evidence>
<accession>A0A9P8TY33</accession>
<keyword evidence="6" id="KW-0539">Nucleus</keyword>
<dbReference type="PROSITE" id="PS50157">
    <property type="entry name" value="ZINC_FINGER_C2H2_2"/>
    <property type="match status" value="4"/>
</dbReference>
<dbReference type="GO" id="GO:0008270">
    <property type="term" value="F:zinc ion binding"/>
    <property type="evidence" value="ECO:0007669"/>
    <property type="project" value="UniProtKB-KW"/>
</dbReference>
<feature type="domain" description="C2H2-type" evidence="9">
    <location>
        <begin position="560"/>
        <end position="587"/>
    </location>
</feature>
<keyword evidence="2" id="KW-0479">Metal-binding</keyword>
<keyword evidence="3" id="KW-0677">Repeat</keyword>
<reference evidence="10" key="1">
    <citation type="submission" date="2021-08" db="EMBL/GenBank/DDBJ databases">
        <title>Chromosome-Level Trichoderma cornu-damae using Hi-C Data.</title>
        <authorList>
            <person name="Kim C.S."/>
        </authorList>
    </citation>
    <scope>NUCLEOTIDE SEQUENCE</scope>
    <source>
        <strain evidence="10">KA19-0412C</strain>
    </source>
</reference>
<feature type="domain" description="C2H2-type" evidence="9">
    <location>
        <begin position="502"/>
        <end position="529"/>
    </location>
</feature>
<dbReference type="GO" id="GO:0000981">
    <property type="term" value="F:DNA-binding transcription factor activity, RNA polymerase II-specific"/>
    <property type="evidence" value="ECO:0007669"/>
    <property type="project" value="TreeGrafter"/>
</dbReference>
<sequence>MASSTGLVVRARSPDLQSSSSPAILFPVTESTVTYSWENVSLFNDGFPDASHLFRFDKKPRGKIGKQEADCDDDCISMLSCTSACGISCPSQCGDTGQGVCCDDDACGDACDGQDLCLDETCEDAATPCTDAKCSGLAKLEQFPAGPGPGISDGDKQAAAALASIGDANLAFVHDGFEQFHSASPIEPHSCFPGSTCSHALPQGFFGMASDNGIAGQFWQYLHQENPLATHILQYHDPRHSVDHVRPCMADHPSLAIPKCTLPKAAGGDVLGHGLGHHLGDFACGFEVNTVDQFANHIFEDHWQMHMPTSQLFCLSQPSQVVDRLPPIPNRPDISSYSLNAASANEPQFSPSGSSMQNLSAGSSLSPPPTSLATTPLARPEEPPTESKSAGLAAISTQDLESVVDCACRWKMPDGKICGMQFKDANDLHAHTKNGHLKGMTRQHPGFCCHWENCTRMSLFGQKSKLERHIQTHTGCEWNRFAFPTPTPENPRSTNNDLDKPVKCTICGLQLSAKQSLDQHMRVHTGEKPWKCKFPGCPHAFKQQSALTMHERTHTGYKPLVCDICGKSFGESSNLSKHRRTHNNRGTHICLICNKDFHRFDQLRRHMHSNHKCKPEEAESIARSSRHHSN</sequence>
<keyword evidence="5" id="KW-0862">Zinc</keyword>
<evidence type="ECO:0000256" key="5">
    <source>
        <dbReference type="ARBA" id="ARBA00022833"/>
    </source>
</evidence>
<evidence type="ECO:0000313" key="11">
    <source>
        <dbReference type="Proteomes" id="UP000827724"/>
    </source>
</evidence>
<dbReference type="EMBL" id="JAIWOZ010000002">
    <property type="protein sequence ID" value="KAH6608707.1"/>
    <property type="molecule type" value="Genomic_DNA"/>
</dbReference>
<dbReference type="InterPro" id="IPR013087">
    <property type="entry name" value="Znf_C2H2_type"/>
</dbReference>
<dbReference type="GO" id="GO:0005634">
    <property type="term" value="C:nucleus"/>
    <property type="evidence" value="ECO:0007669"/>
    <property type="project" value="UniProtKB-SubCell"/>
</dbReference>
<dbReference type="PANTHER" id="PTHR24394">
    <property type="entry name" value="ZINC FINGER PROTEIN"/>
    <property type="match status" value="1"/>
</dbReference>
<name>A0A9P8TY33_9HYPO</name>